<evidence type="ECO:0000313" key="2">
    <source>
        <dbReference type="EMBL" id="EYC36750.1"/>
    </source>
</evidence>
<sequence length="96" mass="10563">MEAQWWKLQGTGPSTSSSGGNVRTRVCLGQAVVETSAYWSADGGVRKALEDEPTDEGWVSPCSNSDDSIRILVRRCRKEVTPGYWSPMRDRSAVAK</sequence>
<evidence type="ECO:0000256" key="1">
    <source>
        <dbReference type="SAM" id="MobiDB-lite"/>
    </source>
</evidence>
<accession>A0A016WAT5</accession>
<dbReference type="Proteomes" id="UP000024635">
    <property type="component" value="Unassembled WGS sequence"/>
</dbReference>
<comment type="caution">
    <text evidence="2">The sequence shown here is derived from an EMBL/GenBank/DDBJ whole genome shotgun (WGS) entry which is preliminary data.</text>
</comment>
<reference evidence="3" key="1">
    <citation type="journal article" date="2015" name="Nat. Genet.">
        <title>The genome and transcriptome of the zoonotic hookworm Ancylostoma ceylanicum identify infection-specific gene families.</title>
        <authorList>
            <person name="Schwarz E.M."/>
            <person name="Hu Y."/>
            <person name="Antoshechkin I."/>
            <person name="Miller M.M."/>
            <person name="Sternberg P.W."/>
            <person name="Aroian R.V."/>
        </authorList>
    </citation>
    <scope>NUCLEOTIDE SEQUENCE</scope>
    <source>
        <strain evidence="3">HY135</strain>
    </source>
</reference>
<organism evidence="2 3">
    <name type="scientific">Ancylostoma ceylanicum</name>
    <dbReference type="NCBI Taxonomy" id="53326"/>
    <lineage>
        <taxon>Eukaryota</taxon>
        <taxon>Metazoa</taxon>
        <taxon>Ecdysozoa</taxon>
        <taxon>Nematoda</taxon>
        <taxon>Chromadorea</taxon>
        <taxon>Rhabditida</taxon>
        <taxon>Rhabditina</taxon>
        <taxon>Rhabditomorpha</taxon>
        <taxon>Strongyloidea</taxon>
        <taxon>Ancylostomatidae</taxon>
        <taxon>Ancylostomatinae</taxon>
        <taxon>Ancylostoma</taxon>
    </lineage>
</organism>
<keyword evidence="3" id="KW-1185">Reference proteome</keyword>
<dbReference type="AlphaFoldDB" id="A0A016WAT5"/>
<proteinExistence type="predicted"/>
<feature type="compositionally biased region" description="Low complexity" evidence="1">
    <location>
        <begin position="10"/>
        <end position="20"/>
    </location>
</feature>
<dbReference type="EMBL" id="JARK01000460">
    <property type="protein sequence ID" value="EYC36750.1"/>
    <property type="molecule type" value="Genomic_DNA"/>
</dbReference>
<name>A0A016WAT5_9BILA</name>
<evidence type="ECO:0000313" key="3">
    <source>
        <dbReference type="Proteomes" id="UP000024635"/>
    </source>
</evidence>
<gene>
    <name evidence="2" type="primary">Acey_s0860.g2732</name>
    <name evidence="2" type="ORF">Y032_0860g2732</name>
</gene>
<feature type="region of interest" description="Disordered" evidence="1">
    <location>
        <begin position="1"/>
        <end position="21"/>
    </location>
</feature>
<protein>
    <submittedName>
        <fullName evidence="2">Uncharacterized protein</fullName>
    </submittedName>
</protein>